<dbReference type="EMBL" id="JAWWNJ010000104">
    <property type="protein sequence ID" value="KAK6993122.1"/>
    <property type="molecule type" value="Genomic_DNA"/>
</dbReference>
<dbReference type="Proteomes" id="UP001362999">
    <property type="component" value="Unassembled WGS sequence"/>
</dbReference>
<dbReference type="SUPFAM" id="SSF52047">
    <property type="entry name" value="RNI-like"/>
    <property type="match status" value="1"/>
</dbReference>
<reference evidence="1 2" key="1">
    <citation type="journal article" date="2024" name="J Genomics">
        <title>Draft genome sequencing and assembly of Favolaschia claudopus CIRM-BRFM 2984 isolated from oak limbs.</title>
        <authorList>
            <person name="Navarro D."/>
            <person name="Drula E."/>
            <person name="Chaduli D."/>
            <person name="Cazenave R."/>
            <person name="Ahrendt S."/>
            <person name="Wang J."/>
            <person name="Lipzen A."/>
            <person name="Daum C."/>
            <person name="Barry K."/>
            <person name="Grigoriev I.V."/>
            <person name="Favel A."/>
            <person name="Rosso M.N."/>
            <person name="Martin F."/>
        </authorList>
    </citation>
    <scope>NUCLEOTIDE SEQUENCE [LARGE SCALE GENOMIC DNA]</scope>
    <source>
        <strain evidence="1 2">CIRM-BRFM 2984</strain>
    </source>
</reference>
<evidence type="ECO:0000313" key="1">
    <source>
        <dbReference type="EMBL" id="KAK6993122.1"/>
    </source>
</evidence>
<sequence>MSATSTSDTSVNETRLSRTFEIYEPSKYTITSFFETVFGRTCILFMGVVDSLPVMWSFIMLVTANSSRPSPLDTSDLCAFVSQHLQKSAIRGRARLGCATSIRQAMEDTLLRADGYCNSAGLCVQELLGPYIMEDALDLRIVDIATTKNVSCWKRHQRLKLASVDLHVVRCTVPVDVAFPPSSNLQYMHIASDRDQQRVNWSAFFSACTNLVHLKWDRRCALAPSPVVTLPSLLRLTLWDLRFLPPIFAPRLTELEVFDYSMPNHRVFLRNNPVKTLVLLDILKKTPYLEHILMSRHGASGACLPVLGQKDHLPVQDEHHAQADCCCGSFNPPNGRKRNFVWTCAGNSRTFVRLASVVFFNCLCFEPFAFGTSIVIPDFPFPLTKREVAAVYSRDEVTSYTGFKVPVLKVWGTRTYTVREDTEGQFDYGSSAGFGVGEKRTSWRRLDFVMVVLDTECCATSLDDAVDFCFVLSRSPLLVAAKNCFFRCVWREQVVTDSASSRCNKEELRLCVEFGDERAIHNRVSGYARFALA</sequence>
<dbReference type="AlphaFoldDB" id="A0AAV9ZVW5"/>
<proteinExistence type="predicted"/>
<organism evidence="1 2">
    <name type="scientific">Favolaschia claudopus</name>
    <dbReference type="NCBI Taxonomy" id="2862362"/>
    <lineage>
        <taxon>Eukaryota</taxon>
        <taxon>Fungi</taxon>
        <taxon>Dikarya</taxon>
        <taxon>Basidiomycota</taxon>
        <taxon>Agaricomycotina</taxon>
        <taxon>Agaricomycetes</taxon>
        <taxon>Agaricomycetidae</taxon>
        <taxon>Agaricales</taxon>
        <taxon>Marasmiineae</taxon>
        <taxon>Mycenaceae</taxon>
        <taxon>Favolaschia</taxon>
    </lineage>
</organism>
<accession>A0AAV9ZVW5</accession>
<gene>
    <name evidence="1" type="ORF">R3P38DRAFT_2801271</name>
</gene>
<keyword evidence="2" id="KW-1185">Reference proteome</keyword>
<protein>
    <submittedName>
        <fullName evidence="1">Uncharacterized protein</fullName>
    </submittedName>
</protein>
<name>A0AAV9ZVW5_9AGAR</name>
<evidence type="ECO:0000313" key="2">
    <source>
        <dbReference type="Proteomes" id="UP001362999"/>
    </source>
</evidence>
<comment type="caution">
    <text evidence="1">The sequence shown here is derived from an EMBL/GenBank/DDBJ whole genome shotgun (WGS) entry which is preliminary data.</text>
</comment>